<evidence type="ECO:0000256" key="1">
    <source>
        <dbReference type="SAM" id="MobiDB-lite"/>
    </source>
</evidence>
<feature type="compositionally biased region" description="Basic and acidic residues" evidence="1">
    <location>
        <begin position="1"/>
        <end position="18"/>
    </location>
</feature>
<feature type="region of interest" description="Disordered" evidence="1">
    <location>
        <begin position="241"/>
        <end position="278"/>
    </location>
</feature>
<keyword evidence="2" id="KW-0472">Membrane</keyword>
<keyword evidence="2" id="KW-1133">Transmembrane helix</keyword>
<feature type="transmembrane region" description="Helical" evidence="2">
    <location>
        <begin position="441"/>
        <end position="460"/>
    </location>
</feature>
<name>A0A9P9YNF3_9MUSC</name>
<keyword evidence="2" id="KW-0812">Transmembrane</keyword>
<evidence type="ECO:0000313" key="3">
    <source>
        <dbReference type="EMBL" id="KAI8040194.1"/>
    </source>
</evidence>
<feature type="region of interest" description="Disordered" evidence="1">
    <location>
        <begin position="114"/>
        <end position="139"/>
    </location>
</feature>
<evidence type="ECO:0000256" key="2">
    <source>
        <dbReference type="SAM" id="Phobius"/>
    </source>
</evidence>
<feature type="compositionally biased region" description="Basic residues" evidence="1">
    <location>
        <begin position="343"/>
        <end position="352"/>
    </location>
</feature>
<keyword evidence="4" id="KW-1185">Reference proteome</keyword>
<proteinExistence type="predicted"/>
<gene>
    <name evidence="3" type="ORF">M5D96_006132</name>
</gene>
<reference evidence="3" key="1">
    <citation type="journal article" date="2023" name="Genome Biol. Evol.">
        <title>Long-read-based Genome Assembly of Drosophila gunungcola Reveals Fewer Chemosensory Genes in Flower-breeding Species.</title>
        <authorList>
            <person name="Negi A."/>
            <person name="Liao B.Y."/>
            <person name="Yeh S.D."/>
        </authorList>
    </citation>
    <scope>NUCLEOTIDE SEQUENCE</scope>
    <source>
        <strain evidence="3">Sukarami</strain>
    </source>
</reference>
<evidence type="ECO:0000313" key="4">
    <source>
        <dbReference type="Proteomes" id="UP001059596"/>
    </source>
</evidence>
<accession>A0A9P9YNF3</accession>
<comment type="caution">
    <text evidence="3">The sequence shown here is derived from an EMBL/GenBank/DDBJ whole genome shotgun (WGS) entry which is preliminary data.</text>
</comment>
<feature type="compositionally biased region" description="Basic and acidic residues" evidence="1">
    <location>
        <begin position="46"/>
        <end position="72"/>
    </location>
</feature>
<dbReference type="AlphaFoldDB" id="A0A9P9YNF3"/>
<dbReference type="EMBL" id="JAMKOV010000004">
    <property type="protein sequence ID" value="KAI8040194.1"/>
    <property type="molecule type" value="Genomic_DNA"/>
</dbReference>
<sequence>MEKELSDYLQKERDHEEQEQAFSEEELAASDIDYHQSEEEQATSEVEYHPSEDEHPLSEREHPLSEEEHTLSDTEQPQSEPEVLAVEEPIQKTTVSEPTEAEVELKFVATLPTEEPAYADKKDELEEAPLPPPRRKSTTALEPMATAILTIAEHSSRELTPIQTVQSPPEPQFPNRLAELEVERLRVHALQAGQIQVSQLHGGEIKADDLECKSGQLVVQNIELPPGFIEDIVERVREQRPSLLTSETQTSRQASSEPASSEKEQPVKPPRHSKTTEQSPAIAANLDEQTQTEAGLLPLPPPPAAYPSVEYLQSLAPLAFFNLQRSAEAEQAEASSERAERKAPHKCRRRHVQEHIEPESGSEAEEQLVERPRSRSRRSRTRSATQPLEEDYDLEDQPKTVVQAGRQFISACSLELVNIINQLTHYVRGEAVEPQQAPRNVSALMVLFILITFGVLVFLLTGRQVHTHHWDYFNPPGNEHGRQT</sequence>
<feature type="region of interest" description="Disordered" evidence="1">
    <location>
        <begin position="331"/>
        <end position="396"/>
    </location>
</feature>
<feature type="compositionally biased region" description="Acidic residues" evidence="1">
    <location>
        <begin position="19"/>
        <end position="28"/>
    </location>
</feature>
<feature type="region of interest" description="Disordered" evidence="1">
    <location>
        <begin position="1"/>
        <end position="99"/>
    </location>
</feature>
<protein>
    <submittedName>
        <fullName evidence="3">Uncharacterized protein</fullName>
    </submittedName>
</protein>
<organism evidence="3 4">
    <name type="scientific">Drosophila gunungcola</name>
    <name type="common">fruit fly</name>
    <dbReference type="NCBI Taxonomy" id="103775"/>
    <lineage>
        <taxon>Eukaryota</taxon>
        <taxon>Metazoa</taxon>
        <taxon>Ecdysozoa</taxon>
        <taxon>Arthropoda</taxon>
        <taxon>Hexapoda</taxon>
        <taxon>Insecta</taxon>
        <taxon>Pterygota</taxon>
        <taxon>Neoptera</taxon>
        <taxon>Endopterygota</taxon>
        <taxon>Diptera</taxon>
        <taxon>Brachycera</taxon>
        <taxon>Muscomorpha</taxon>
        <taxon>Ephydroidea</taxon>
        <taxon>Drosophilidae</taxon>
        <taxon>Drosophila</taxon>
        <taxon>Sophophora</taxon>
    </lineage>
</organism>
<feature type="compositionally biased region" description="Polar residues" evidence="1">
    <location>
        <begin position="242"/>
        <end position="259"/>
    </location>
</feature>
<dbReference type="Proteomes" id="UP001059596">
    <property type="component" value="Unassembled WGS sequence"/>
</dbReference>